<evidence type="ECO:0000259" key="1">
    <source>
        <dbReference type="SMART" id="SM00382"/>
    </source>
</evidence>
<dbReference type="RefSeq" id="WP_135358436.1">
    <property type="nucleotide sequence ID" value="NZ_RWJZ01000001.1"/>
</dbReference>
<dbReference type="Pfam" id="PF13304">
    <property type="entry name" value="AAA_21"/>
    <property type="match status" value="1"/>
</dbReference>
<accession>A0A4Z0HXM1</accession>
<keyword evidence="2" id="KW-0067">ATP-binding</keyword>
<dbReference type="GO" id="GO:0016887">
    <property type="term" value="F:ATP hydrolysis activity"/>
    <property type="evidence" value="ECO:0007669"/>
    <property type="project" value="InterPro"/>
</dbReference>
<dbReference type="CDD" id="cd00267">
    <property type="entry name" value="ABC_ATPase"/>
    <property type="match status" value="2"/>
</dbReference>
<gene>
    <name evidence="2" type="ORF">EJD98_02625</name>
</gene>
<dbReference type="PANTHER" id="PTHR43581">
    <property type="entry name" value="ATP/GTP PHOSPHATASE"/>
    <property type="match status" value="1"/>
</dbReference>
<dbReference type="InterPro" id="IPR051396">
    <property type="entry name" value="Bact_Antivir_Def_Nuclease"/>
</dbReference>
<reference evidence="2 3" key="1">
    <citation type="submission" date="2018-12" db="EMBL/GenBank/DDBJ databases">
        <title>Draft genome sequences of Mycolicibacterium peregrinum isolated from a pig with lymphadenitis and from soil on the same Japanese pig farm.</title>
        <authorList>
            <person name="Komatsu T."/>
            <person name="Ohya K."/>
            <person name="Sawai K."/>
            <person name="Odoi J.O."/>
            <person name="Otsu K."/>
            <person name="Ota A."/>
            <person name="Ito T."/>
            <person name="Kawai M."/>
            <person name="Maruyama F."/>
        </authorList>
    </citation>
    <scope>NUCLEOTIDE SEQUENCE [LARGE SCALE GENOMIC DNA]</scope>
    <source>
        <strain evidence="2 3">138</strain>
    </source>
</reference>
<organism evidence="2 3">
    <name type="scientific">Mycolicibacterium peregrinum</name>
    <name type="common">Mycobacterium peregrinum</name>
    <dbReference type="NCBI Taxonomy" id="43304"/>
    <lineage>
        <taxon>Bacteria</taxon>
        <taxon>Bacillati</taxon>
        <taxon>Actinomycetota</taxon>
        <taxon>Actinomycetes</taxon>
        <taxon>Mycobacteriales</taxon>
        <taxon>Mycobacteriaceae</taxon>
        <taxon>Mycolicibacterium</taxon>
    </lineage>
</organism>
<sequence>MTGDASRFRFGLQHLRIGDGDWLSIGGSGTVTVVVGPNNVGKSTLLQQIRQILMSPHLARSESPCVVTELSSPWSAGTADDLEAWLRATSAVVSTPSGDQVNRPNLQQFPIHAFRDQMTRPSPGSLLPWFVNHHTASDSINAIHPAPRFESPGAPPNNSLQVLHADADKFNGLADVVRRMFGFSLFLDRTSSQFSLRMGEPSVAPYTVDSYNREYDEAVAALPRIQEQGDGIRSAVGLLLPLFTLPHQLVLIDEPEAYLHPPQARIIGTEIGRQAKENGKQIIIATHDRSVLQGVIESEAPVTVLHLKRDGDWAQAKTLDPSAVAQLWIDPALRYTNALEGLFHPAVIIAENERDAHFYNAAIDYAWSELSAKRAAHNLMFLGSNGKTNMARIVGGLCALGVRAVSCPDLDVLNDEGVLRRLVEAHSGNWAELADDYNRATHHIRRPPPPPAASEVQERVNKVFADSADTHLTPSMAEAIRAAARLPKSSWAQLKTYGTQALRADIEATNRLLDKLDQLGIVVVRVGELENFVTTINVGKGSEFLSVAFAHGAHTQASAAAQANRLLRAAGAD</sequence>
<protein>
    <submittedName>
        <fullName evidence="2">ATP-binding protein</fullName>
    </submittedName>
</protein>
<dbReference type="SUPFAM" id="SSF52540">
    <property type="entry name" value="P-loop containing nucleoside triphosphate hydrolases"/>
    <property type="match status" value="1"/>
</dbReference>
<keyword evidence="3" id="KW-1185">Reference proteome</keyword>
<dbReference type="InterPro" id="IPR003959">
    <property type="entry name" value="ATPase_AAA_core"/>
</dbReference>
<dbReference type="InterPro" id="IPR003593">
    <property type="entry name" value="AAA+_ATPase"/>
</dbReference>
<comment type="caution">
    <text evidence="2">The sequence shown here is derived from an EMBL/GenBank/DDBJ whole genome shotgun (WGS) entry which is preliminary data.</text>
</comment>
<name>A0A4Z0HXM1_MYCPR</name>
<proteinExistence type="predicted"/>
<feature type="domain" description="AAA+ ATPase" evidence="1">
    <location>
        <begin position="28"/>
        <end position="311"/>
    </location>
</feature>
<evidence type="ECO:0000313" key="2">
    <source>
        <dbReference type="EMBL" id="TGB47815.1"/>
    </source>
</evidence>
<dbReference type="Proteomes" id="UP000297792">
    <property type="component" value="Unassembled WGS sequence"/>
</dbReference>
<dbReference type="EMBL" id="RWKA01000001">
    <property type="protein sequence ID" value="TGB47815.1"/>
    <property type="molecule type" value="Genomic_DNA"/>
</dbReference>
<dbReference type="Gene3D" id="3.40.50.300">
    <property type="entry name" value="P-loop containing nucleotide triphosphate hydrolases"/>
    <property type="match status" value="1"/>
</dbReference>
<dbReference type="SMART" id="SM00382">
    <property type="entry name" value="AAA"/>
    <property type="match status" value="1"/>
</dbReference>
<keyword evidence="2" id="KW-0547">Nucleotide-binding</keyword>
<dbReference type="GO" id="GO:0005524">
    <property type="term" value="F:ATP binding"/>
    <property type="evidence" value="ECO:0007669"/>
    <property type="project" value="UniProtKB-KW"/>
</dbReference>
<evidence type="ECO:0000313" key="3">
    <source>
        <dbReference type="Proteomes" id="UP000297792"/>
    </source>
</evidence>
<dbReference type="PANTHER" id="PTHR43581:SF2">
    <property type="entry name" value="EXCINUCLEASE ATPASE SUBUNIT"/>
    <property type="match status" value="1"/>
</dbReference>
<dbReference type="InterPro" id="IPR027417">
    <property type="entry name" value="P-loop_NTPase"/>
</dbReference>
<dbReference type="AlphaFoldDB" id="A0A4Z0HXM1"/>